<evidence type="ECO:0000313" key="2">
    <source>
        <dbReference type="EMBL" id="MFD2275832.1"/>
    </source>
</evidence>
<proteinExistence type="predicted"/>
<dbReference type="EMBL" id="JBHUJC010000013">
    <property type="protein sequence ID" value="MFD2275832.1"/>
    <property type="molecule type" value="Genomic_DNA"/>
</dbReference>
<reference evidence="3" key="1">
    <citation type="journal article" date="2019" name="Int. J. Syst. Evol. Microbiol.">
        <title>The Global Catalogue of Microorganisms (GCM) 10K type strain sequencing project: providing services to taxonomists for standard genome sequencing and annotation.</title>
        <authorList>
            <consortium name="The Broad Institute Genomics Platform"/>
            <consortium name="The Broad Institute Genome Sequencing Center for Infectious Disease"/>
            <person name="Wu L."/>
            <person name="Ma J."/>
        </authorList>
    </citation>
    <scope>NUCLEOTIDE SEQUENCE [LARGE SCALE GENOMIC DNA]</scope>
    <source>
        <strain evidence="3">JCM 16545</strain>
    </source>
</reference>
<name>A0ABW5DZS8_9BACT</name>
<evidence type="ECO:0008006" key="4">
    <source>
        <dbReference type="Google" id="ProtNLM"/>
    </source>
</evidence>
<feature type="chain" id="PRO_5046047705" description="PEP-CTERM sorting domain-containing protein" evidence="1">
    <location>
        <begin position="23"/>
        <end position="208"/>
    </location>
</feature>
<protein>
    <recommendedName>
        <fullName evidence="4">PEP-CTERM sorting domain-containing protein</fullName>
    </recommendedName>
</protein>
<evidence type="ECO:0000256" key="1">
    <source>
        <dbReference type="SAM" id="SignalP"/>
    </source>
</evidence>
<keyword evidence="1" id="KW-0732">Signal</keyword>
<feature type="signal peptide" evidence="1">
    <location>
        <begin position="1"/>
        <end position="22"/>
    </location>
</feature>
<dbReference type="Proteomes" id="UP001597297">
    <property type="component" value="Unassembled WGS sequence"/>
</dbReference>
<gene>
    <name evidence="2" type="ORF">ACFSQZ_05080</name>
</gene>
<sequence length="208" mass="21631">MKPFFSSIGLALIITSSSNLFAATTVTLDFQSAALGSFTSATPLQVADGIGGTWTLTPSTTPGTTYSIIDKGGDRELRLTDIGSTAGSFVIDITHSSGAFTQLSGGTYEATIGLNIGNFTYQNGSYLIFSDSNPISTAIDSPITFGAQTPTNFARFTGNGIFSSGSNVQIDIDELVFSVSSTIPEPCSSSLLCFSGILLIARRTRSAS</sequence>
<accession>A0ABW5DZS8</accession>
<keyword evidence="3" id="KW-1185">Reference proteome</keyword>
<organism evidence="2 3">
    <name type="scientific">Rubritalea spongiae</name>
    <dbReference type="NCBI Taxonomy" id="430797"/>
    <lineage>
        <taxon>Bacteria</taxon>
        <taxon>Pseudomonadati</taxon>
        <taxon>Verrucomicrobiota</taxon>
        <taxon>Verrucomicrobiia</taxon>
        <taxon>Verrucomicrobiales</taxon>
        <taxon>Rubritaleaceae</taxon>
        <taxon>Rubritalea</taxon>
    </lineage>
</organism>
<comment type="caution">
    <text evidence="2">The sequence shown here is derived from an EMBL/GenBank/DDBJ whole genome shotgun (WGS) entry which is preliminary data.</text>
</comment>
<dbReference type="RefSeq" id="WP_377095171.1">
    <property type="nucleotide sequence ID" value="NZ_JBHSJM010000001.1"/>
</dbReference>
<evidence type="ECO:0000313" key="3">
    <source>
        <dbReference type="Proteomes" id="UP001597297"/>
    </source>
</evidence>